<feature type="region of interest" description="Disordered" evidence="6">
    <location>
        <begin position="348"/>
        <end position="374"/>
    </location>
</feature>
<gene>
    <name evidence="9" type="primary">DBP2</name>
    <name evidence="9" type="ORF">T05_6257</name>
</gene>
<dbReference type="InterPro" id="IPR014001">
    <property type="entry name" value="Helicase_ATP-bd"/>
</dbReference>
<reference evidence="9 10" key="1">
    <citation type="submission" date="2015-01" db="EMBL/GenBank/DDBJ databases">
        <title>Evolution of Trichinella species and genotypes.</title>
        <authorList>
            <person name="Korhonen P.K."/>
            <person name="Edoardo P."/>
            <person name="Giuseppe L.R."/>
            <person name="Gasser R.B."/>
        </authorList>
    </citation>
    <scope>NUCLEOTIDE SEQUENCE [LARGE SCALE GENOMIC DNA]</scope>
    <source>
        <strain evidence="9">ISS417</strain>
    </source>
</reference>
<dbReference type="Pfam" id="PF00270">
    <property type="entry name" value="DEAD"/>
    <property type="match status" value="1"/>
</dbReference>
<sequence length="804" mass="90857">MGGQAVCRDSEAGYIRHRPSNSGQERREEPRGVDRKLLENDTFQGRRGNLETVEPAGQGGAWHTPTHRGYGKTLPASHCFPIFVQFVYRTCDKFYMFVTLAIIRCVRGSLSDVVICHRLRQMADNINQEKQFPEEDTSIISVHDGSDSAVTDANVENEANGHNENKEMSITSERSSSEQCVVVDDTFTNDNDTDSDSTLYDDSSDCESEERSEIVPVDMKKGNYLRNAESSNQPKLCVALSRIFVDGDIDLLEFYKRMKYHSAGSNRRSAHRRHYRRNSISANPKKSEERHFRQRDRRLPVAPFVEKLQANFGQLSIADYSKLCRVLKESNEGNVHKREQANGKVLYPAKIPNEPPKQANERTSVNESPDANEPLRTDSALTANMFNEFTYDGALLAKLQALKVNFTTNIYYAAELAFKTEQDLLYYGNRTSTDALAYLLPIVSKLHHRSKIRGNGTPQAVIVVNSVNDAVTVYTLCETLLSGTDFRCVRLYGDIFAKQQLPALFNGCDILVGVPECITRFMKDGLLSLCYCRFFIFDEIDEMLRGRRCTNTRIIADVKPNVKYLAAAFATSKSTEVEIFANLYLNCNKLIEMDCIGSVANRKEISQKFIAAEPDKIDQFLALIKDIVLKHPNKNQAPKIVIFVTRKRLANILAAMLLLEGFKALSLQGDYDQLDRETTTSLFKTGFINMLVSTDITLTYYHLGVVNYLINFEMPCSLGKYLNHLNVTQQKDFPAKCISLFDPSCEMSRVQEILSYLQQNYGESPEIVYSSYTKDIDEKNTATESQATLEQDAAAEETQQHPAT</sequence>
<evidence type="ECO:0000256" key="6">
    <source>
        <dbReference type="SAM" id="MobiDB-lite"/>
    </source>
</evidence>
<keyword evidence="4 9" id="KW-0347">Helicase</keyword>
<evidence type="ECO:0000313" key="9">
    <source>
        <dbReference type="EMBL" id="KRX34268.1"/>
    </source>
</evidence>
<evidence type="ECO:0000256" key="2">
    <source>
        <dbReference type="ARBA" id="ARBA00022741"/>
    </source>
</evidence>
<dbReference type="Gene3D" id="3.40.50.300">
    <property type="entry name" value="P-loop containing nucleotide triphosphate hydrolases"/>
    <property type="match status" value="2"/>
</dbReference>
<feature type="compositionally biased region" description="Basic and acidic residues" evidence="6">
    <location>
        <begin position="24"/>
        <end position="35"/>
    </location>
</feature>
<feature type="domain" description="Helicase ATP-binding" evidence="7">
    <location>
        <begin position="415"/>
        <end position="556"/>
    </location>
</feature>
<keyword evidence="2" id="KW-0547">Nucleotide-binding</keyword>
<feature type="region of interest" description="Disordered" evidence="6">
    <location>
        <begin position="262"/>
        <end position="295"/>
    </location>
</feature>
<dbReference type="GO" id="GO:0003676">
    <property type="term" value="F:nucleic acid binding"/>
    <property type="evidence" value="ECO:0007669"/>
    <property type="project" value="InterPro"/>
</dbReference>
<dbReference type="GO" id="GO:0003724">
    <property type="term" value="F:RNA helicase activity"/>
    <property type="evidence" value="ECO:0007669"/>
    <property type="project" value="UniProtKB-EC"/>
</dbReference>
<dbReference type="PROSITE" id="PS51194">
    <property type="entry name" value="HELICASE_CTER"/>
    <property type="match status" value="1"/>
</dbReference>
<name>A0A0V0T5L2_9BILA</name>
<comment type="caution">
    <text evidence="9">The sequence shown here is derived from an EMBL/GenBank/DDBJ whole genome shotgun (WGS) entry which is preliminary data.</text>
</comment>
<feature type="region of interest" description="Disordered" evidence="6">
    <location>
        <begin position="1"/>
        <end position="35"/>
    </location>
</feature>
<feature type="compositionally biased region" description="Basic residues" evidence="6">
    <location>
        <begin position="268"/>
        <end position="277"/>
    </location>
</feature>
<evidence type="ECO:0000259" key="8">
    <source>
        <dbReference type="PROSITE" id="PS51194"/>
    </source>
</evidence>
<dbReference type="EMBL" id="JYDJ01000598">
    <property type="protein sequence ID" value="KRX34268.1"/>
    <property type="molecule type" value="Genomic_DNA"/>
</dbReference>
<feature type="compositionally biased region" description="Low complexity" evidence="6">
    <location>
        <begin position="186"/>
        <end position="201"/>
    </location>
</feature>
<dbReference type="InterPro" id="IPR001650">
    <property type="entry name" value="Helicase_C-like"/>
</dbReference>
<keyword evidence="3" id="KW-0378">Hydrolase</keyword>
<dbReference type="PROSITE" id="PS51192">
    <property type="entry name" value="HELICASE_ATP_BIND_1"/>
    <property type="match status" value="1"/>
</dbReference>
<keyword evidence="5" id="KW-0067">ATP-binding</keyword>
<keyword evidence="10" id="KW-1185">Reference proteome</keyword>
<evidence type="ECO:0000256" key="1">
    <source>
        <dbReference type="ARBA" id="ARBA00012552"/>
    </source>
</evidence>
<dbReference type="EC" id="3.6.4.13" evidence="1"/>
<evidence type="ECO:0000313" key="10">
    <source>
        <dbReference type="Proteomes" id="UP000055048"/>
    </source>
</evidence>
<accession>A0A0V0T5L2</accession>
<dbReference type="PANTHER" id="PTHR47958">
    <property type="entry name" value="ATP-DEPENDENT RNA HELICASE DBP3"/>
    <property type="match status" value="1"/>
</dbReference>
<dbReference type="GO" id="GO:0005524">
    <property type="term" value="F:ATP binding"/>
    <property type="evidence" value="ECO:0007669"/>
    <property type="project" value="UniProtKB-KW"/>
</dbReference>
<evidence type="ECO:0000256" key="3">
    <source>
        <dbReference type="ARBA" id="ARBA00022801"/>
    </source>
</evidence>
<dbReference type="OrthoDB" id="249932at2759"/>
<dbReference type="InterPro" id="IPR027417">
    <property type="entry name" value="P-loop_NTPase"/>
</dbReference>
<proteinExistence type="predicted"/>
<dbReference type="Pfam" id="PF00271">
    <property type="entry name" value="Helicase_C"/>
    <property type="match status" value="1"/>
</dbReference>
<organism evidence="9 10">
    <name type="scientific">Trichinella murrelli</name>
    <dbReference type="NCBI Taxonomy" id="144512"/>
    <lineage>
        <taxon>Eukaryota</taxon>
        <taxon>Metazoa</taxon>
        <taxon>Ecdysozoa</taxon>
        <taxon>Nematoda</taxon>
        <taxon>Enoplea</taxon>
        <taxon>Dorylaimia</taxon>
        <taxon>Trichinellida</taxon>
        <taxon>Trichinellidae</taxon>
        <taxon>Trichinella</taxon>
    </lineage>
</organism>
<feature type="domain" description="Helicase C-terminal" evidence="8">
    <location>
        <begin position="616"/>
        <end position="772"/>
    </location>
</feature>
<dbReference type="STRING" id="144512.A0A0V0T5L2"/>
<dbReference type="AlphaFoldDB" id="A0A0V0T5L2"/>
<dbReference type="Proteomes" id="UP000055048">
    <property type="component" value="Unassembled WGS sequence"/>
</dbReference>
<protein>
    <recommendedName>
        <fullName evidence="1">RNA helicase</fullName>
        <ecNumber evidence="1">3.6.4.13</ecNumber>
    </recommendedName>
</protein>
<dbReference type="GO" id="GO:0016787">
    <property type="term" value="F:hydrolase activity"/>
    <property type="evidence" value="ECO:0007669"/>
    <property type="project" value="UniProtKB-KW"/>
</dbReference>
<dbReference type="InterPro" id="IPR011545">
    <property type="entry name" value="DEAD/DEAH_box_helicase_dom"/>
</dbReference>
<evidence type="ECO:0000259" key="7">
    <source>
        <dbReference type="PROSITE" id="PS51192"/>
    </source>
</evidence>
<feature type="region of interest" description="Disordered" evidence="6">
    <location>
        <begin position="186"/>
        <end position="212"/>
    </location>
</feature>
<evidence type="ECO:0000256" key="4">
    <source>
        <dbReference type="ARBA" id="ARBA00022806"/>
    </source>
</evidence>
<evidence type="ECO:0000256" key="5">
    <source>
        <dbReference type="ARBA" id="ARBA00022840"/>
    </source>
</evidence>
<dbReference type="SUPFAM" id="SSF52540">
    <property type="entry name" value="P-loop containing nucleoside triphosphate hydrolases"/>
    <property type="match status" value="1"/>
</dbReference>